<evidence type="ECO:0000313" key="2">
    <source>
        <dbReference type="Proteomes" id="UP000278437"/>
    </source>
</evidence>
<reference evidence="2" key="1">
    <citation type="submission" date="2017-03" db="EMBL/GenBank/DDBJ databases">
        <title>Full genome sequence of a non-lethal Shewanella isolate that potentiates virulence of Vibio parahaemolyticus causing acute hepatopancreatic necrosis disease (AHPND) in shrimp.</title>
        <authorList>
            <person name="Prachumwat A."/>
            <person name="Sritunyalucksana K."/>
        </authorList>
    </citation>
    <scope>NUCLEOTIDE SEQUENCE [LARGE SCALE GENOMIC DNA]</scope>
    <source>
        <strain evidence="2">TH2012</strain>
    </source>
</reference>
<dbReference type="GO" id="GO:0004765">
    <property type="term" value="F:shikimate kinase activity"/>
    <property type="evidence" value="ECO:0007669"/>
    <property type="project" value="UniProtKB-EC"/>
</dbReference>
<gene>
    <name evidence="1" type="primary">aroK_1</name>
    <name evidence="1" type="ORF">STH12_02870</name>
</gene>
<name>A0ABN5TWV3_9GAMM</name>
<dbReference type="InterPro" id="IPR027417">
    <property type="entry name" value="P-loop_NTPase"/>
</dbReference>
<dbReference type="EMBL" id="CP020373">
    <property type="protein sequence ID" value="AZQ11939.1"/>
    <property type="molecule type" value="Genomic_DNA"/>
</dbReference>
<dbReference type="Proteomes" id="UP000278437">
    <property type="component" value="Chromosome"/>
</dbReference>
<protein>
    <submittedName>
        <fullName evidence="1">Shikimate kinase</fullName>
        <ecNumber evidence="1">2.7.1.71</ecNumber>
    </submittedName>
</protein>
<evidence type="ECO:0000313" key="1">
    <source>
        <dbReference type="EMBL" id="AZQ11939.1"/>
    </source>
</evidence>
<proteinExistence type="predicted"/>
<keyword evidence="1" id="KW-0418">Kinase</keyword>
<accession>A0ABN5TWV3</accession>
<dbReference type="Pfam" id="PF13671">
    <property type="entry name" value="AAA_33"/>
    <property type="match status" value="1"/>
</dbReference>
<sequence>MDLGKLFFFCGKMGAGKSTMAREVAARHRAVCISEDDWLAAHYPNQIHTFDDYLRFSSQIKPFIKAHVQQLLQSGTPVVMDFPGNTIRQRSWFVALCEEIGAEHQLIYLDHSDQSCLANIAKRRQEQPHRASFDTEAVFYHVSQFFEPPGENEQLKVLHIGFRE</sequence>
<dbReference type="SUPFAM" id="SSF52540">
    <property type="entry name" value="P-loop containing nucleoside triphosphate hydrolases"/>
    <property type="match status" value="1"/>
</dbReference>
<dbReference type="Gene3D" id="3.40.50.300">
    <property type="entry name" value="P-loop containing nucleotide triphosphate hydrolases"/>
    <property type="match status" value="1"/>
</dbReference>
<dbReference type="RefSeq" id="WP_126168155.1">
    <property type="nucleotide sequence ID" value="NZ_CP020373.1"/>
</dbReference>
<keyword evidence="1" id="KW-0808">Transferase</keyword>
<dbReference type="EC" id="2.7.1.71" evidence="1"/>
<keyword evidence="2" id="KW-1185">Reference proteome</keyword>
<organism evidence="1 2">
    <name type="scientific">Shewanella khirikhana</name>
    <dbReference type="NCBI Taxonomy" id="1965282"/>
    <lineage>
        <taxon>Bacteria</taxon>
        <taxon>Pseudomonadati</taxon>
        <taxon>Pseudomonadota</taxon>
        <taxon>Gammaproteobacteria</taxon>
        <taxon>Alteromonadales</taxon>
        <taxon>Shewanellaceae</taxon>
        <taxon>Shewanella</taxon>
    </lineage>
</organism>